<accession>A0ABV5WAS3</accession>
<name>A0ABV5WAS3_9BACI</name>
<gene>
    <name evidence="1" type="primary">yppF</name>
    <name evidence="1" type="ORF">ACFFMS_03855</name>
</gene>
<evidence type="ECO:0000313" key="1">
    <source>
        <dbReference type="EMBL" id="MFB9757675.1"/>
    </source>
</evidence>
<dbReference type="EMBL" id="JBHMAF010000017">
    <property type="protein sequence ID" value="MFB9757675.1"/>
    <property type="molecule type" value="Genomic_DNA"/>
</dbReference>
<organism evidence="1 2">
    <name type="scientific">Ectobacillus funiculus</name>
    <dbReference type="NCBI Taxonomy" id="137993"/>
    <lineage>
        <taxon>Bacteria</taxon>
        <taxon>Bacillati</taxon>
        <taxon>Bacillota</taxon>
        <taxon>Bacilli</taxon>
        <taxon>Bacillales</taxon>
        <taxon>Bacillaceae</taxon>
        <taxon>Ectobacillus</taxon>
    </lineage>
</organism>
<sequence length="70" mass="8096">MTLGELRTVFVGVRQYEPTETNELLDFVQQRYVMGEICILQYRDLIRELEAMGARKPNYLVEEGIAQGNS</sequence>
<dbReference type="Pfam" id="PF14178">
    <property type="entry name" value="YppF"/>
    <property type="match status" value="1"/>
</dbReference>
<evidence type="ECO:0000313" key="2">
    <source>
        <dbReference type="Proteomes" id="UP001589609"/>
    </source>
</evidence>
<reference evidence="1 2" key="1">
    <citation type="submission" date="2024-09" db="EMBL/GenBank/DDBJ databases">
        <authorList>
            <person name="Sun Q."/>
            <person name="Mori K."/>
        </authorList>
    </citation>
    <scope>NUCLEOTIDE SEQUENCE [LARGE SCALE GENOMIC DNA]</scope>
    <source>
        <strain evidence="1 2">JCM 11201</strain>
    </source>
</reference>
<dbReference type="InterPro" id="IPR025553">
    <property type="entry name" value="YppF"/>
</dbReference>
<protein>
    <submittedName>
        <fullName evidence="1">YppF family protein</fullName>
    </submittedName>
</protein>
<dbReference type="Proteomes" id="UP001589609">
    <property type="component" value="Unassembled WGS sequence"/>
</dbReference>
<dbReference type="RefSeq" id="WP_379947968.1">
    <property type="nucleotide sequence ID" value="NZ_JBHMAF010000017.1"/>
</dbReference>
<proteinExistence type="predicted"/>
<keyword evidence="2" id="KW-1185">Reference proteome</keyword>
<comment type="caution">
    <text evidence="1">The sequence shown here is derived from an EMBL/GenBank/DDBJ whole genome shotgun (WGS) entry which is preliminary data.</text>
</comment>